<dbReference type="InterPro" id="IPR050216">
    <property type="entry name" value="LRR_domain-containing"/>
</dbReference>
<dbReference type="AlphaFoldDB" id="M2XJ14"/>
<dbReference type="OMA" id="RYLPWEL"/>
<dbReference type="HOGENOM" id="CLU_027499_1_0_1"/>
<dbReference type="STRING" id="675120.M2XJ14"/>
<proteinExistence type="predicted"/>
<dbReference type="eggNOG" id="ENOG502SCN3">
    <property type="taxonomic scope" value="Eukaryota"/>
</dbReference>
<feature type="region of interest" description="Disordered" evidence="3">
    <location>
        <begin position="37"/>
        <end position="70"/>
    </location>
</feature>
<evidence type="ECO:0000256" key="3">
    <source>
        <dbReference type="SAM" id="MobiDB-lite"/>
    </source>
</evidence>
<dbReference type="GO" id="GO:0005737">
    <property type="term" value="C:cytoplasm"/>
    <property type="evidence" value="ECO:0007669"/>
    <property type="project" value="TreeGrafter"/>
</dbReference>
<gene>
    <name evidence="4" type="ORF">DOTSEDRAFT_179997</name>
</gene>
<dbReference type="EMBL" id="KB446545">
    <property type="protein sequence ID" value="EME39447.1"/>
    <property type="molecule type" value="Genomic_DNA"/>
</dbReference>
<sequence length="532" mass="59327">MALPSSPPFFAEVEADIPSSPPLLPTSSIFPIALPSRKRHWTEHEDSPSSDPLFSEDPSDAEDLASYDRPKRKRMVRGPWYSVGKKGSQRALRQSMAKDAFRTVDSGVWMGSDQTDESTDSVLSSQKWTRKPAGQDGMDMVEEKPVVLGGAEQMANGIVQACVEAGKEIVDLSELGLRDISPSTIRPLHQLIRPSHITLTEPPSEDEFSALTPAIKLFLARNALTSLPPELFHLENITVLSLRNNHLTKLSPCIGRLRKIRELNIGGNDIRYLPWELFHLFDCNGNHNQITIRPNPLLEPTSISGSSPLAALPKPAVSYSELSRYGDTRTYFEELREAYLQEGPLDMRSELELRLKLGRALRIQYLQEVSQTGKALTVCREELIYLASSRIHYFNVDGRPMRRLRKEDETFPAVVGDSSSRLPPEATSTTPSLFELALRSVQRVYELNEVPTSMPAAVKAALTRAAQGLQVGNRSCSICDRSYIIARAEWIEYWHNGLPSQAELSQEAVLPFKRTACSWACAVPSEAGEFRC</sequence>
<dbReference type="InterPro" id="IPR001611">
    <property type="entry name" value="Leu-rich_rpt"/>
</dbReference>
<evidence type="ECO:0000313" key="4">
    <source>
        <dbReference type="EMBL" id="EME39447.1"/>
    </source>
</evidence>
<reference evidence="5" key="1">
    <citation type="journal article" date="2012" name="PLoS Genet.">
        <title>The genomes of the fungal plant pathogens Cladosporium fulvum and Dothistroma septosporum reveal adaptation to different hosts and lifestyles but also signatures of common ancestry.</title>
        <authorList>
            <person name="de Wit P.J.G.M."/>
            <person name="van der Burgt A."/>
            <person name="Oekmen B."/>
            <person name="Stergiopoulos I."/>
            <person name="Abd-Elsalam K.A."/>
            <person name="Aerts A.L."/>
            <person name="Bahkali A.H."/>
            <person name="Beenen H.G."/>
            <person name="Chettri P."/>
            <person name="Cox M.P."/>
            <person name="Datema E."/>
            <person name="de Vries R.P."/>
            <person name="Dhillon B."/>
            <person name="Ganley A.R."/>
            <person name="Griffiths S.A."/>
            <person name="Guo Y."/>
            <person name="Hamelin R.C."/>
            <person name="Henrissat B."/>
            <person name="Kabir M.S."/>
            <person name="Jashni M.K."/>
            <person name="Kema G."/>
            <person name="Klaubauf S."/>
            <person name="Lapidus A."/>
            <person name="Levasseur A."/>
            <person name="Lindquist E."/>
            <person name="Mehrabi R."/>
            <person name="Ohm R.A."/>
            <person name="Owen T.J."/>
            <person name="Salamov A."/>
            <person name="Schwelm A."/>
            <person name="Schijlen E."/>
            <person name="Sun H."/>
            <person name="van den Burg H.A."/>
            <person name="van Ham R.C.H.J."/>
            <person name="Zhang S."/>
            <person name="Goodwin S.B."/>
            <person name="Grigoriev I.V."/>
            <person name="Collemare J."/>
            <person name="Bradshaw R.E."/>
        </authorList>
    </citation>
    <scope>NUCLEOTIDE SEQUENCE [LARGE SCALE GENOMIC DNA]</scope>
    <source>
        <strain evidence="5">NZE10 / CBS 128990</strain>
    </source>
</reference>
<keyword evidence="5" id="KW-1185">Reference proteome</keyword>
<reference evidence="4 5" key="2">
    <citation type="journal article" date="2012" name="PLoS Pathog.">
        <title>Diverse lifestyles and strategies of plant pathogenesis encoded in the genomes of eighteen Dothideomycetes fungi.</title>
        <authorList>
            <person name="Ohm R.A."/>
            <person name="Feau N."/>
            <person name="Henrissat B."/>
            <person name="Schoch C.L."/>
            <person name="Horwitz B.A."/>
            <person name="Barry K.W."/>
            <person name="Condon B.J."/>
            <person name="Copeland A.C."/>
            <person name="Dhillon B."/>
            <person name="Glaser F."/>
            <person name="Hesse C.N."/>
            <person name="Kosti I."/>
            <person name="LaButti K."/>
            <person name="Lindquist E.A."/>
            <person name="Lucas S."/>
            <person name="Salamov A.A."/>
            <person name="Bradshaw R.E."/>
            <person name="Ciuffetti L."/>
            <person name="Hamelin R.C."/>
            <person name="Kema G.H.J."/>
            <person name="Lawrence C."/>
            <person name="Scott J.A."/>
            <person name="Spatafora J.W."/>
            <person name="Turgeon B.G."/>
            <person name="de Wit P.J.G.M."/>
            <person name="Zhong S."/>
            <person name="Goodwin S.B."/>
            <person name="Grigoriev I.V."/>
        </authorList>
    </citation>
    <scope>NUCLEOTIDE SEQUENCE [LARGE SCALE GENOMIC DNA]</scope>
    <source>
        <strain evidence="5">NZE10 / CBS 128990</strain>
    </source>
</reference>
<organism evidence="4 5">
    <name type="scientific">Dothistroma septosporum (strain NZE10 / CBS 128990)</name>
    <name type="common">Red band needle blight fungus</name>
    <name type="synonym">Mycosphaerella pini</name>
    <dbReference type="NCBI Taxonomy" id="675120"/>
    <lineage>
        <taxon>Eukaryota</taxon>
        <taxon>Fungi</taxon>
        <taxon>Dikarya</taxon>
        <taxon>Ascomycota</taxon>
        <taxon>Pezizomycotina</taxon>
        <taxon>Dothideomycetes</taxon>
        <taxon>Dothideomycetidae</taxon>
        <taxon>Mycosphaerellales</taxon>
        <taxon>Mycosphaerellaceae</taxon>
        <taxon>Dothistroma</taxon>
    </lineage>
</organism>
<dbReference type="PANTHER" id="PTHR48051">
    <property type="match status" value="1"/>
</dbReference>
<feature type="region of interest" description="Disordered" evidence="3">
    <location>
        <begin position="111"/>
        <end position="136"/>
    </location>
</feature>
<evidence type="ECO:0000256" key="2">
    <source>
        <dbReference type="ARBA" id="ARBA00022737"/>
    </source>
</evidence>
<keyword evidence="1" id="KW-0433">Leucine-rich repeat</keyword>
<dbReference type="Gene3D" id="3.80.10.10">
    <property type="entry name" value="Ribonuclease Inhibitor"/>
    <property type="match status" value="1"/>
</dbReference>
<evidence type="ECO:0000313" key="5">
    <source>
        <dbReference type="Proteomes" id="UP000016933"/>
    </source>
</evidence>
<dbReference type="OrthoDB" id="1517790at2759"/>
<name>M2XJ14_DOTSN</name>
<protein>
    <submittedName>
        <fullName evidence="4">Uncharacterized protein</fullName>
    </submittedName>
</protein>
<accession>M2XJ14</accession>
<keyword evidence="2" id="KW-0677">Repeat</keyword>
<dbReference type="SUPFAM" id="SSF52058">
    <property type="entry name" value="L domain-like"/>
    <property type="match status" value="1"/>
</dbReference>
<dbReference type="InterPro" id="IPR032675">
    <property type="entry name" value="LRR_dom_sf"/>
</dbReference>
<dbReference type="Pfam" id="PF13855">
    <property type="entry name" value="LRR_8"/>
    <property type="match status" value="1"/>
</dbReference>
<dbReference type="PANTHER" id="PTHR48051:SF1">
    <property type="entry name" value="RAS SUPPRESSOR PROTEIN 1"/>
    <property type="match status" value="1"/>
</dbReference>
<dbReference type="Proteomes" id="UP000016933">
    <property type="component" value="Unassembled WGS sequence"/>
</dbReference>
<evidence type="ECO:0000256" key="1">
    <source>
        <dbReference type="ARBA" id="ARBA00022614"/>
    </source>
</evidence>